<evidence type="ECO:0000313" key="3">
    <source>
        <dbReference type="Proteomes" id="UP001301769"/>
    </source>
</evidence>
<dbReference type="Proteomes" id="UP001301769">
    <property type="component" value="Unassembled WGS sequence"/>
</dbReference>
<reference evidence="2" key="2">
    <citation type="submission" date="2023-05" db="EMBL/GenBank/DDBJ databases">
        <authorList>
            <consortium name="Lawrence Berkeley National Laboratory"/>
            <person name="Steindorff A."/>
            <person name="Hensen N."/>
            <person name="Bonometti L."/>
            <person name="Westerberg I."/>
            <person name="Brannstrom I.O."/>
            <person name="Guillou S."/>
            <person name="Cros-Aarteil S."/>
            <person name="Calhoun S."/>
            <person name="Haridas S."/>
            <person name="Kuo A."/>
            <person name="Mondo S."/>
            <person name="Pangilinan J."/>
            <person name="Riley R."/>
            <person name="Labutti K."/>
            <person name="Andreopoulos B."/>
            <person name="Lipzen A."/>
            <person name="Chen C."/>
            <person name="Yanf M."/>
            <person name="Daum C."/>
            <person name="Ng V."/>
            <person name="Clum A."/>
            <person name="Ohm R."/>
            <person name="Martin F."/>
            <person name="Silar P."/>
            <person name="Natvig D."/>
            <person name="Lalanne C."/>
            <person name="Gautier V."/>
            <person name="Ament-Velasquez S.L."/>
            <person name="Kruys A."/>
            <person name="Hutchinson M.I."/>
            <person name="Powell A.J."/>
            <person name="Barry K."/>
            <person name="Miller A.N."/>
            <person name="Grigoriev I.V."/>
            <person name="Debuchy R."/>
            <person name="Gladieux P."/>
            <person name="Thoren M.H."/>
            <person name="Johannesson H."/>
        </authorList>
    </citation>
    <scope>NUCLEOTIDE SEQUENCE</scope>
    <source>
        <strain evidence="2">PSN293</strain>
    </source>
</reference>
<evidence type="ECO:0000256" key="1">
    <source>
        <dbReference type="SAM" id="MobiDB-lite"/>
    </source>
</evidence>
<sequence>MSPVVEPPTNDPINPLRIVPPTHPPTEEIPGPLPELEDDLTPDDYIPSYDCDGSVMCDAMSVAWCDDAVNFYLTRTDSAYYGTTANETRRGACTGWGSIGCAVFIQGNDDPKCRRTGNQMWWDYQDIRKQGQCWSCGTKHWYPGCMTTIGYVSWCKSDLLEHYLD</sequence>
<protein>
    <submittedName>
        <fullName evidence="2">Uncharacterized protein</fullName>
    </submittedName>
</protein>
<name>A0AAN7B119_9PEZI</name>
<evidence type="ECO:0000313" key="2">
    <source>
        <dbReference type="EMBL" id="KAK4206978.1"/>
    </source>
</evidence>
<dbReference type="Pfam" id="PF15474">
    <property type="entry name" value="MU117"/>
    <property type="match status" value="1"/>
</dbReference>
<comment type="caution">
    <text evidence="2">The sequence shown here is derived from an EMBL/GenBank/DDBJ whole genome shotgun (WGS) entry which is preliminary data.</text>
</comment>
<dbReference type="InterPro" id="IPR029167">
    <property type="entry name" value="Mug117"/>
</dbReference>
<feature type="region of interest" description="Disordered" evidence="1">
    <location>
        <begin position="1"/>
        <end position="35"/>
    </location>
</feature>
<feature type="compositionally biased region" description="Pro residues" evidence="1">
    <location>
        <begin position="1"/>
        <end position="10"/>
    </location>
</feature>
<reference evidence="2" key="1">
    <citation type="journal article" date="2023" name="Mol. Phylogenet. Evol.">
        <title>Genome-scale phylogeny and comparative genomics of the fungal order Sordariales.</title>
        <authorList>
            <person name="Hensen N."/>
            <person name="Bonometti L."/>
            <person name="Westerberg I."/>
            <person name="Brannstrom I.O."/>
            <person name="Guillou S."/>
            <person name="Cros-Aarteil S."/>
            <person name="Calhoun S."/>
            <person name="Haridas S."/>
            <person name="Kuo A."/>
            <person name="Mondo S."/>
            <person name="Pangilinan J."/>
            <person name="Riley R."/>
            <person name="LaButti K."/>
            <person name="Andreopoulos B."/>
            <person name="Lipzen A."/>
            <person name="Chen C."/>
            <person name="Yan M."/>
            <person name="Daum C."/>
            <person name="Ng V."/>
            <person name="Clum A."/>
            <person name="Steindorff A."/>
            <person name="Ohm R.A."/>
            <person name="Martin F."/>
            <person name="Silar P."/>
            <person name="Natvig D.O."/>
            <person name="Lalanne C."/>
            <person name="Gautier V."/>
            <person name="Ament-Velasquez S.L."/>
            <person name="Kruys A."/>
            <person name="Hutchinson M.I."/>
            <person name="Powell A.J."/>
            <person name="Barry K."/>
            <person name="Miller A.N."/>
            <person name="Grigoriev I.V."/>
            <person name="Debuchy R."/>
            <person name="Gladieux P."/>
            <person name="Hiltunen Thoren M."/>
            <person name="Johannesson H."/>
        </authorList>
    </citation>
    <scope>NUCLEOTIDE SEQUENCE</scope>
    <source>
        <strain evidence="2">PSN293</strain>
    </source>
</reference>
<dbReference type="AlphaFoldDB" id="A0AAN7B119"/>
<dbReference type="EMBL" id="MU858331">
    <property type="protein sequence ID" value="KAK4206978.1"/>
    <property type="molecule type" value="Genomic_DNA"/>
</dbReference>
<organism evidence="2 3">
    <name type="scientific">Rhypophila decipiens</name>
    <dbReference type="NCBI Taxonomy" id="261697"/>
    <lineage>
        <taxon>Eukaryota</taxon>
        <taxon>Fungi</taxon>
        <taxon>Dikarya</taxon>
        <taxon>Ascomycota</taxon>
        <taxon>Pezizomycotina</taxon>
        <taxon>Sordariomycetes</taxon>
        <taxon>Sordariomycetidae</taxon>
        <taxon>Sordariales</taxon>
        <taxon>Naviculisporaceae</taxon>
        <taxon>Rhypophila</taxon>
    </lineage>
</organism>
<accession>A0AAN7B119</accession>
<keyword evidence="3" id="KW-1185">Reference proteome</keyword>
<proteinExistence type="predicted"/>
<gene>
    <name evidence="2" type="ORF">QBC37DRAFT_299706</name>
</gene>